<dbReference type="PRINTS" id="PR00320">
    <property type="entry name" value="GPROTEINBRPT"/>
</dbReference>
<comment type="caution">
    <text evidence="4">The sequence shown here is derived from an EMBL/GenBank/DDBJ whole genome shotgun (WGS) entry which is preliminary data.</text>
</comment>
<dbReference type="Pfam" id="PF00400">
    <property type="entry name" value="WD40"/>
    <property type="match status" value="5"/>
</dbReference>
<evidence type="ECO:0000256" key="2">
    <source>
        <dbReference type="ARBA" id="ARBA00022737"/>
    </source>
</evidence>
<evidence type="ECO:0000256" key="1">
    <source>
        <dbReference type="ARBA" id="ARBA00022574"/>
    </source>
</evidence>
<evidence type="ECO:0000256" key="3">
    <source>
        <dbReference type="PROSITE-ProRule" id="PRU00221"/>
    </source>
</evidence>
<dbReference type="AlphaFoldDB" id="A0A813WE19"/>
<dbReference type="EMBL" id="CAJNOL010000181">
    <property type="protein sequence ID" value="CAF0913378.1"/>
    <property type="molecule type" value="Genomic_DNA"/>
</dbReference>
<protein>
    <submittedName>
        <fullName evidence="4">Uncharacterized protein</fullName>
    </submittedName>
</protein>
<evidence type="ECO:0000313" key="7">
    <source>
        <dbReference type="Proteomes" id="UP000663870"/>
    </source>
</evidence>
<evidence type="ECO:0000313" key="5">
    <source>
        <dbReference type="EMBL" id="CAF0913378.1"/>
    </source>
</evidence>
<evidence type="ECO:0000313" key="4">
    <source>
        <dbReference type="EMBL" id="CAF0852087.1"/>
    </source>
</evidence>
<feature type="repeat" description="WD" evidence="3">
    <location>
        <begin position="37"/>
        <end position="77"/>
    </location>
</feature>
<dbReference type="SUPFAM" id="SSF50978">
    <property type="entry name" value="WD40 repeat-like"/>
    <property type="match status" value="1"/>
</dbReference>
<dbReference type="InterPro" id="IPR036322">
    <property type="entry name" value="WD40_repeat_dom_sf"/>
</dbReference>
<accession>A0A813WE19</accession>
<feature type="repeat" description="WD" evidence="3">
    <location>
        <begin position="118"/>
        <end position="159"/>
    </location>
</feature>
<dbReference type="SMART" id="SM00320">
    <property type="entry name" value="WD40"/>
    <property type="match status" value="5"/>
</dbReference>
<dbReference type="InterPro" id="IPR001680">
    <property type="entry name" value="WD40_rpt"/>
</dbReference>
<name>A0A813WE19_9BILA</name>
<gene>
    <name evidence="5" type="ORF">JXQ802_LOCUS9757</name>
    <name evidence="4" type="ORF">PYM288_LOCUS7112</name>
</gene>
<dbReference type="PROSITE" id="PS50294">
    <property type="entry name" value="WD_REPEATS_REGION"/>
    <property type="match status" value="2"/>
</dbReference>
<dbReference type="EMBL" id="CAJNOH010000084">
    <property type="protein sequence ID" value="CAF0852087.1"/>
    <property type="molecule type" value="Genomic_DNA"/>
</dbReference>
<dbReference type="PROSITE" id="PS50082">
    <property type="entry name" value="WD_REPEATS_2"/>
    <property type="match status" value="2"/>
</dbReference>
<sequence>MNEVLCICGNITHLATGSLDRTVNIWLLNDGKLCQTLNGHSKGVWSVKFLSTSLLISGAYDATIKIWNIHTGICIRTLLSHSGPIWSLACSNVFCLSGSQDRTARLWRLPKCELYATLTGHTSSVFGVDLNQEQNLCATASADRTVRLWSLSTTQCIKILYATTDDYIMSVSLQYGYIAYSFGVHIMIYKVNIPESRLCHVQKIMETHEHRGRIESVQLVLLSDDDTQPSLVSAGQDGLVKYWDLNHIASQHTYNTQNNEIVKINCIYVDRDHIVTVGDDCLVRVLNFAPRKYGN</sequence>
<keyword evidence="2" id="KW-0677">Repeat</keyword>
<dbReference type="PANTHER" id="PTHR22847:SF637">
    <property type="entry name" value="WD REPEAT DOMAIN 5B"/>
    <property type="match status" value="1"/>
</dbReference>
<proteinExistence type="predicted"/>
<dbReference type="PANTHER" id="PTHR22847">
    <property type="entry name" value="WD40 REPEAT PROTEIN"/>
    <property type="match status" value="1"/>
</dbReference>
<dbReference type="PROSITE" id="PS00678">
    <property type="entry name" value="WD_REPEATS_1"/>
    <property type="match status" value="1"/>
</dbReference>
<dbReference type="Proteomes" id="UP000663854">
    <property type="component" value="Unassembled WGS sequence"/>
</dbReference>
<dbReference type="Proteomes" id="UP000663870">
    <property type="component" value="Unassembled WGS sequence"/>
</dbReference>
<evidence type="ECO:0000313" key="6">
    <source>
        <dbReference type="Proteomes" id="UP000663854"/>
    </source>
</evidence>
<dbReference type="CDD" id="cd00200">
    <property type="entry name" value="WD40"/>
    <property type="match status" value="1"/>
</dbReference>
<keyword evidence="1 3" id="KW-0853">WD repeat</keyword>
<dbReference type="InterPro" id="IPR015943">
    <property type="entry name" value="WD40/YVTN_repeat-like_dom_sf"/>
</dbReference>
<keyword evidence="7" id="KW-1185">Reference proteome</keyword>
<dbReference type="InterPro" id="IPR020472">
    <property type="entry name" value="WD40_PAC1"/>
</dbReference>
<organism evidence="4 6">
    <name type="scientific">Rotaria sordida</name>
    <dbReference type="NCBI Taxonomy" id="392033"/>
    <lineage>
        <taxon>Eukaryota</taxon>
        <taxon>Metazoa</taxon>
        <taxon>Spiralia</taxon>
        <taxon>Gnathifera</taxon>
        <taxon>Rotifera</taxon>
        <taxon>Eurotatoria</taxon>
        <taxon>Bdelloidea</taxon>
        <taxon>Philodinida</taxon>
        <taxon>Philodinidae</taxon>
        <taxon>Rotaria</taxon>
    </lineage>
</organism>
<dbReference type="InterPro" id="IPR019775">
    <property type="entry name" value="WD40_repeat_CS"/>
</dbReference>
<dbReference type="GO" id="GO:1990234">
    <property type="term" value="C:transferase complex"/>
    <property type="evidence" value="ECO:0007669"/>
    <property type="project" value="UniProtKB-ARBA"/>
</dbReference>
<reference evidence="4" key="1">
    <citation type="submission" date="2021-02" db="EMBL/GenBank/DDBJ databases">
        <authorList>
            <person name="Nowell W R."/>
        </authorList>
    </citation>
    <scope>NUCLEOTIDE SEQUENCE</scope>
</reference>
<dbReference type="Gene3D" id="2.130.10.10">
    <property type="entry name" value="YVTN repeat-like/Quinoprotein amine dehydrogenase"/>
    <property type="match status" value="2"/>
</dbReference>